<evidence type="ECO:0000256" key="1">
    <source>
        <dbReference type="SAM" id="MobiDB-lite"/>
    </source>
</evidence>
<reference evidence="2 3" key="1">
    <citation type="journal article" date="2010" name="Science">
        <title>Genomic comparison of the ants Camponotus floridanus and Harpegnathos saltator.</title>
        <authorList>
            <person name="Bonasio R."/>
            <person name="Zhang G."/>
            <person name="Ye C."/>
            <person name="Mutti N.S."/>
            <person name="Fang X."/>
            <person name="Qin N."/>
            <person name="Donahue G."/>
            <person name="Yang P."/>
            <person name="Li Q."/>
            <person name="Li C."/>
            <person name="Zhang P."/>
            <person name="Huang Z."/>
            <person name="Berger S.L."/>
            <person name="Reinberg D."/>
            <person name="Wang J."/>
            <person name="Liebig J."/>
        </authorList>
    </citation>
    <scope>NUCLEOTIDE SEQUENCE [LARGE SCALE GENOMIC DNA]</scope>
    <source>
        <strain evidence="2 3">R22 G/1</strain>
    </source>
</reference>
<feature type="region of interest" description="Disordered" evidence="1">
    <location>
        <begin position="41"/>
        <end position="90"/>
    </location>
</feature>
<organism evidence="3">
    <name type="scientific">Harpegnathos saltator</name>
    <name type="common">Jerdon's jumping ant</name>
    <dbReference type="NCBI Taxonomy" id="610380"/>
    <lineage>
        <taxon>Eukaryota</taxon>
        <taxon>Metazoa</taxon>
        <taxon>Ecdysozoa</taxon>
        <taxon>Arthropoda</taxon>
        <taxon>Hexapoda</taxon>
        <taxon>Insecta</taxon>
        <taxon>Pterygota</taxon>
        <taxon>Neoptera</taxon>
        <taxon>Endopterygota</taxon>
        <taxon>Hymenoptera</taxon>
        <taxon>Apocrita</taxon>
        <taxon>Aculeata</taxon>
        <taxon>Formicoidea</taxon>
        <taxon>Formicidae</taxon>
        <taxon>Ponerinae</taxon>
        <taxon>Ponerini</taxon>
        <taxon>Harpegnathos</taxon>
    </lineage>
</organism>
<protein>
    <submittedName>
        <fullName evidence="2">Uncharacterized protein</fullName>
    </submittedName>
</protein>
<dbReference type="Proteomes" id="UP000008237">
    <property type="component" value="Unassembled WGS sequence"/>
</dbReference>
<evidence type="ECO:0000313" key="2">
    <source>
        <dbReference type="EMBL" id="EFN78054.1"/>
    </source>
</evidence>
<keyword evidence="3" id="KW-1185">Reference proteome</keyword>
<proteinExistence type="predicted"/>
<dbReference type="EMBL" id="GL452008">
    <property type="protein sequence ID" value="EFN78054.1"/>
    <property type="molecule type" value="Genomic_DNA"/>
</dbReference>
<accession>E2C1U2</accession>
<dbReference type="InParanoid" id="E2C1U2"/>
<gene>
    <name evidence="2" type="ORF">EAI_14649</name>
</gene>
<name>E2C1U2_HARSA</name>
<sequence>MIEHVPGRRRLEQHAGGCFPEVFAEVLEDDARLLSQSRPPLQRRPVCDSCAADPSSSRFGNRREAHRRSRQCREPVKQMRKRKNPPARRAGDCKLNAAGSRGTCLPCLVTSTFLTRHWLAVTVDGASQDLTVREKKLFQGLVVFPNFLLS</sequence>
<evidence type="ECO:0000313" key="3">
    <source>
        <dbReference type="Proteomes" id="UP000008237"/>
    </source>
</evidence>
<dbReference type="AlphaFoldDB" id="E2C1U2"/>